<proteinExistence type="predicted"/>
<name>A0A165S7P1_9APHY</name>
<dbReference type="Proteomes" id="UP000076727">
    <property type="component" value="Unassembled WGS sequence"/>
</dbReference>
<accession>A0A165S7P1</accession>
<gene>
    <name evidence="1" type="ORF">DAEQUDRAFT_90200</name>
</gene>
<reference evidence="1 2" key="1">
    <citation type="journal article" date="2016" name="Mol. Biol. Evol.">
        <title>Comparative Genomics of Early-Diverging Mushroom-Forming Fungi Provides Insights into the Origins of Lignocellulose Decay Capabilities.</title>
        <authorList>
            <person name="Nagy L.G."/>
            <person name="Riley R."/>
            <person name="Tritt A."/>
            <person name="Adam C."/>
            <person name="Daum C."/>
            <person name="Floudas D."/>
            <person name="Sun H."/>
            <person name="Yadav J.S."/>
            <person name="Pangilinan J."/>
            <person name="Larsson K.H."/>
            <person name="Matsuura K."/>
            <person name="Barry K."/>
            <person name="Labutti K."/>
            <person name="Kuo R."/>
            <person name="Ohm R.A."/>
            <person name="Bhattacharya S.S."/>
            <person name="Shirouzu T."/>
            <person name="Yoshinaga Y."/>
            <person name="Martin F.M."/>
            <person name="Grigoriev I.V."/>
            <person name="Hibbett D.S."/>
        </authorList>
    </citation>
    <scope>NUCLEOTIDE SEQUENCE [LARGE SCALE GENOMIC DNA]</scope>
    <source>
        <strain evidence="1 2">L-15889</strain>
    </source>
</reference>
<dbReference type="AlphaFoldDB" id="A0A165S7P1"/>
<dbReference type="EMBL" id="KV429044">
    <property type="protein sequence ID" value="KZT71633.1"/>
    <property type="molecule type" value="Genomic_DNA"/>
</dbReference>
<organism evidence="1 2">
    <name type="scientific">Daedalea quercina L-15889</name>
    <dbReference type="NCBI Taxonomy" id="1314783"/>
    <lineage>
        <taxon>Eukaryota</taxon>
        <taxon>Fungi</taxon>
        <taxon>Dikarya</taxon>
        <taxon>Basidiomycota</taxon>
        <taxon>Agaricomycotina</taxon>
        <taxon>Agaricomycetes</taxon>
        <taxon>Polyporales</taxon>
        <taxon>Fomitopsis</taxon>
    </lineage>
</organism>
<evidence type="ECO:0000313" key="2">
    <source>
        <dbReference type="Proteomes" id="UP000076727"/>
    </source>
</evidence>
<evidence type="ECO:0000313" key="1">
    <source>
        <dbReference type="EMBL" id="KZT71633.1"/>
    </source>
</evidence>
<keyword evidence="2" id="KW-1185">Reference proteome</keyword>
<sequence>MLPPPIANNIELPLRLSCATRARRSCTAPLDTLGAERVHFGSESAVRLVRFHRHVRRVTAARMQHVVCVCVFSVSKGASLASAAAAIYLATVTSHQRACSMSISCLCEIVCASARRSAAGDPRRARPRLPATAERPPSLVALLNVELGRPVGHHSCTFRDENTLARSCTRAAAFALRPLRGVHTTTVPN</sequence>
<protein>
    <submittedName>
        <fullName evidence="1">Uncharacterized protein</fullName>
    </submittedName>
</protein>